<gene>
    <name evidence="12" type="ORF">ABL78_4589</name>
</gene>
<evidence type="ECO:0000313" key="12">
    <source>
        <dbReference type="EMBL" id="KPI86363.1"/>
    </source>
</evidence>
<dbReference type="AlphaFoldDB" id="A0A0N1I3C3"/>
<feature type="transmembrane region" description="Helical" evidence="10">
    <location>
        <begin position="67"/>
        <end position="89"/>
    </location>
</feature>
<evidence type="ECO:0000256" key="10">
    <source>
        <dbReference type="RuleBase" id="RU363075"/>
    </source>
</evidence>
<evidence type="ECO:0000256" key="5">
    <source>
        <dbReference type="ARBA" id="ARBA00022679"/>
    </source>
</evidence>
<name>A0A0N1I3C3_LEPSE</name>
<accession>A0A0N1I3C3</accession>
<feature type="transmembrane region" description="Helical" evidence="10">
    <location>
        <begin position="220"/>
        <end position="242"/>
    </location>
</feature>
<evidence type="ECO:0000256" key="9">
    <source>
        <dbReference type="ARBA" id="ARBA00023136"/>
    </source>
</evidence>
<feature type="transmembrane region" description="Helical" evidence="10">
    <location>
        <begin position="393"/>
        <end position="410"/>
    </location>
</feature>
<sequence>MYERLGYNLQMVAAFLVLALTHYFASAFLPIADCGETFNFIEPIHYLLYGSGKQTGALRSWLFFWVYAWPAVFIRGAASLSSADAYFFLRIFNGRIAALAELFFVYSVWSAFSGKAAMVALLLLLVNYPIPHAAASVLPTSFAMLCNFVVLGCWLRTRSWTSTTVAKARTRGSGRGGGTPRGIHLFVGLALFFSTCGGVASWPFAGIVSLPIGLDLLFRFPAHAVLCMAGTAAVVIAAGLLVDDQHYCRWPLNEWSAVGCSTFGGIDRGPHSRDAEPWYFFWKHLALNFHLMFLAVLCAPLALLCTPRRSARLSSSSFTGRSVDAIQGDSAHRLASSEHERPRGHHPASPISPLTRSLLHPSGTPDRRSPHPSKAAGALTYGAPACGCSRGRGLLYMAPFFLWFAFWMPISQKEGHFMAPAYPFMVLAATQAICAAFFPHVNEECRVPTPVPLLSAGTTAATTAAGAAASPPFTRYPRAVAWRRAAGFVFLALFCLLSYSRAMAVYTNYSGVERILYDWYPVLRAEAQKRWAEKQAWAASGAAPPLRGTTPQQTTELNAYFTLCLGREWYRFPSSFFLDHRYARYQFLNTSHFHGMLPISFDTPAAGYEVGFLWAPHGRHHADAAKQRGGSSSWACGAEGANAQNCKVAGQFVPDPVLQCDAVFDSLSPPTHVSAAEHARERSQRHLDTVFTRSLLNTTAMRAVLAAEEERDHHVDDAYAVMDVDRTPLWCRVLYYPFGISKRCVAWRPLVLNAKP</sequence>
<evidence type="ECO:0000256" key="1">
    <source>
        <dbReference type="ARBA" id="ARBA00004477"/>
    </source>
</evidence>
<keyword evidence="7 10" id="KW-0256">Endoplasmic reticulum</keyword>
<comment type="pathway">
    <text evidence="2">Protein modification; protein glycosylation.</text>
</comment>
<dbReference type="OMA" id="PRDMHAK"/>
<reference evidence="12 13" key="1">
    <citation type="journal article" date="2015" name="PLoS Pathog.">
        <title>Leptomonas seymouri: Adaptations to the Dixenous Life Cycle Analyzed by Genome Sequencing, Transcriptome Profiling and Co-infection with Leishmania donovani.</title>
        <authorList>
            <person name="Kraeva N."/>
            <person name="Butenko A."/>
            <person name="Hlavacova J."/>
            <person name="Kostygov A."/>
            <person name="Myskova J."/>
            <person name="Grybchuk D."/>
            <person name="Lestinova T."/>
            <person name="Votypka J."/>
            <person name="Volf P."/>
            <person name="Opperdoes F."/>
            <person name="Flegontov P."/>
            <person name="Lukes J."/>
            <person name="Yurchenko V."/>
        </authorList>
    </citation>
    <scope>NUCLEOTIDE SEQUENCE [LARGE SCALE GENOMIC DNA]</scope>
    <source>
        <strain evidence="12 13">ATCC 30220</strain>
    </source>
</reference>
<comment type="subcellular location">
    <subcellularLocation>
        <location evidence="1 10">Endoplasmic reticulum membrane</location>
        <topology evidence="1 10">Multi-pass membrane protein</topology>
    </subcellularLocation>
</comment>
<keyword evidence="6 10" id="KW-0812">Transmembrane</keyword>
<keyword evidence="4 10" id="KW-0328">Glycosyltransferase</keyword>
<dbReference type="Pfam" id="PF03901">
    <property type="entry name" value="Glyco_transf_22"/>
    <property type="match status" value="2"/>
</dbReference>
<feature type="compositionally biased region" description="Basic and acidic residues" evidence="11">
    <location>
        <begin position="331"/>
        <end position="341"/>
    </location>
</feature>
<dbReference type="InterPro" id="IPR005599">
    <property type="entry name" value="GPI_mannosylTrfase"/>
</dbReference>
<dbReference type="OrthoDB" id="497541at2759"/>
<keyword evidence="8 10" id="KW-1133">Transmembrane helix</keyword>
<protein>
    <recommendedName>
        <fullName evidence="10">Mannosyltransferase</fullName>
        <ecNumber evidence="10">2.4.1.-</ecNumber>
    </recommendedName>
</protein>
<feature type="transmembrane region" description="Helical" evidence="10">
    <location>
        <begin position="185"/>
        <end position="208"/>
    </location>
</feature>
<comment type="caution">
    <text evidence="12">The sequence shown here is derived from an EMBL/GenBank/DDBJ whole genome shotgun (WGS) entry which is preliminary data.</text>
</comment>
<dbReference type="UniPathway" id="UPA00378"/>
<evidence type="ECO:0000256" key="2">
    <source>
        <dbReference type="ARBA" id="ARBA00004922"/>
    </source>
</evidence>
<feature type="transmembrane region" description="Helical" evidence="10">
    <location>
        <begin position="132"/>
        <end position="155"/>
    </location>
</feature>
<evidence type="ECO:0000256" key="8">
    <source>
        <dbReference type="ARBA" id="ARBA00022989"/>
    </source>
</evidence>
<organism evidence="12 13">
    <name type="scientific">Leptomonas seymouri</name>
    <dbReference type="NCBI Taxonomy" id="5684"/>
    <lineage>
        <taxon>Eukaryota</taxon>
        <taxon>Discoba</taxon>
        <taxon>Euglenozoa</taxon>
        <taxon>Kinetoplastea</taxon>
        <taxon>Metakinetoplastina</taxon>
        <taxon>Trypanosomatida</taxon>
        <taxon>Trypanosomatidae</taxon>
        <taxon>Leishmaniinae</taxon>
        <taxon>Leptomonas</taxon>
    </lineage>
</organism>
<dbReference type="PANTHER" id="PTHR22760">
    <property type="entry name" value="GLYCOSYLTRANSFERASE"/>
    <property type="match status" value="1"/>
</dbReference>
<keyword evidence="9 10" id="KW-0472">Membrane</keyword>
<keyword evidence="13" id="KW-1185">Reference proteome</keyword>
<feature type="transmembrane region" description="Helical" evidence="10">
    <location>
        <begin position="485"/>
        <end position="506"/>
    </location>
</feature>
<evidence type="ECO:0000313" key="13">
    <source>
        <dbReference type="Proteomes" id="UP000038009"/>
    </source>
</evidence>
<evidence type="ECO:0000256" key="4">
    <source>
        <dbReference type="ARBA" id="ARBA00022676"/>
    </source>
</evidence>
<dbReference type="PANTHER" id="PTHR22760:SF2">
    <property type="entry name" value="ALPHA-1,2-MANNOSYLTRANSFERASE ALG9"/>
    <property type="match status" value="1"/>
</dbReference>
<keyword evidence="5" id="KW-0808">Transferase</keyword>
<comment type="similarity">
    <text evidence="3 10">Belongs to the glycosyltransferase 22 family.</text>
</comment>
<dbReference type="GO" id="GO:0005789">
    <property type="term" value="C:endoplasmic reticulum membrane"/>
    <property type="evidence" value="ECO:0007669"/>
    <property type="project" value="UniProtKB-SubCell"/>
</dbReference>
<feature type="transmembrane region" description="Helical" evidence="10">
    <location>
        <begin position="101"/>
        <end position="126"/>
    </location>
</feature>
<evidence type="ECO:0000256" key="7">
    <source>
        <dbReference type="ARBA" id="ARBA00022824"/>
    </source>
</evidence>
<dbReference type="VEuPathDB" id="TriTrypDB:Lsey_0135_0190"/>
<evidence type="ECO:0000256" key="6">
    <source>
        <dbReference type="ARBA" id="ARBA00022692"/>
    </source>
</evidence>
<evidence type="ECO:0000256" key="3">
    <source>
        <dbReference type="ARBA" id="ARBA00007063"/>
    </source>
</evidence>
<dbReference type="EMBL" id="LJSK01000135">
    <property type="protein sequence ID" value="KPI86363.1"/>
    <property type="molecule type" value="Genomic_DNA"/>
</dbReference>
<dbReference type="GO" id="GO:0000026">
    <property type="term" value="F:alpha-1,2-mannosyltransferase activity"/>
    <property type="evidence" value="ECO:0007669"/>
    <property type="project" value="TreeGrafter"/>
</dbReference>
<dbReference type="Proteomes" id="UP000038009">
    <property type="component" value="Unassembled WGS sequence"/>
</dbReference>
<feature type="transmembrane region" description="Helical" evidence="10">
    <location>
        <begin position="12"/>
        <end position="32"/>
    </location>
</feature>
<evidence type="ECO:0000256" key="11">
    <source>
        <dbReference type="SAM" id="MobiDB-lite"/>
    </source>
</evidence>
<feature type="region of interest" description="Disordered" evidence="11">
    <location>
        <begin position="331"/>
        <end position="376"/>
    </location>
</feature>
<dbReference type="EC" id="2.4.1.-" evidence="10"/>
<feature type="transmembrane region" description="Helical" evidence="10">
    <location>
        <begin position="422"/>
        <end position="441"/>
    </location>
</feature>
<proteinExistence type="inferred from homology"/>
<dbReference type="GO" id="GO:0006487">
    <property type="term" value="P:protein N-linked glycosylation"/>
    <property type="evidence" value="ECO:0007669"/>
    <property type="project" value="TreeGrafter"/>
</dbReference>